<dbReference type="HAMAP" id="MF_01875">
    <property type="entry name" value="Prokaryotic_Ku"/>
    <property type="match status" value="1"/>
</dbReference>
<dbReference type="PANTHER" id="PTHR41251:SF1">
    <property type="entry name" value="NON-HOMOLOGOUS END JOINING PROTEIN KU"/>
    <property type="match status" value="1"/>
</dbReference>
<feature type="region of interest" description="Disordered" evidence="4">
    <location>
        <begin position="248"/>
        <end position="294"/>
    </location>
</feature>
<dbReference type="EMBL" id="RSEB01000001">
    <property type="protein sequence ID" value="RRS01580.1"/>
    <property type="molecule type" value="Genomic_DNA"/>
</dbReference>
<accession>A0A426V429</accession>
<dbReference type="Gene3D" id="2.40.290.10">
    <property type="match status" value="1"/>
</dbReference>
<dbReference type="CDD" id="cd00789">
    <property type="entry name" value="KU_like"/>
    <property type="match status" value="1"/>
</dbReference>
<gene>
    <name evidence="3" type="primary">ku</name>
    <name evidence="6" type="ORF">EIW28_02090</name>
</gene>
<comment type="similarity">
    <text evidence="3">Belongs to the prokaryotic Ku family.</text>
</comment>
<comment type="caution">
    <text evidence="6">The sequence shown here is derived from an EMBL/GenBank/DDBJ whole genome shotgun (WGS) entry which is preliminary data.</text>
</comment>
<sequence>MPGGIWNGTIAFGLVSIPVKLHTATSSHDPALHQYHASDAGRIRYWKVCELDDKDVPPEDIVKGVEVEGEVVLIDEDDLDDLPVSSSKSAEVVEFVPVEQIDPIHFEKTYYAEPGKGAAKPYVLLREALAESGKIAIVRITLRRRETLAALRPRGDLLLVHTMLWPDEIRRPEFAGAAGEVREQELAMAATLIESMSDDFRPEEYSDAYREALEALIAAKSKGRKAPAKKQRAEPAAKVIDLADALQQSLDAQGGPKRRPAKQAAKQTAARKRTAKKTAAKKTAAKKAARRKSA</sequence>
<evidence type="ECO:0000313" key="7">
    <source>
        <dbReference type="Proteomes" id="UP000277256"/>
    </source>
</evidence>
<name>A0A426V429_9ACTN</name>
<dbReference type="GO" id="GO:0006310">
    <property type="term" value="P:DNA recombination"/>
    <property type="evidence" value="ECO:0007669"/>
    <property type="project" value="UniProtKB-KW"/>
</dbReference>
<evidence type="ECO:0000256" key="3">
    <source>
        <dbReference type="HAMAP-Rule" id="MF_01875"/>
    </source>
</evidence>
<dbReference type="SMART" id="SM00559">
    <property type="entry name" value="Ku78"/>
    <property type="match status" value="1"/>
</dbReference>
<dbReference type="PIRSF" id="PIRSF006493">
    <property type="entry name" value="Prok_Ku"/>
    <property type="match status" value="1"/>
</dbReference>
<dbReference type="GO" id="GO:0006303">
    <property type="term" value="P:double-strand break repair via nonhomologous end joining"/>
    <property type="evidence" value="ECO:0007669"/>
    <property type="project" value="UniProtKB-UniRule"/>
</dbReference>
<protein>
    <recommendedName>
        <fullName evidence="3">Non-homologous end joining protein Ku</fullName>
    </recommendedName>
</protein>
<dbReference type="InterPro" id="IPR009187">
    <property type="entry name" value="Prok_Ku"/>
</dbReference>
<organism evidence="6 7">
    <name type="scientific">Glycomyces terrestris</name>
    <dbReference type="NCBI Taxonomy" id="2493553"/>
    <lineage>
        <taxon>Bacteria</taxon>
        <taxon>Bacillati</taxon>
        <taxon>Actinomycetota</taxon>
        <taxon>Actinomycetes</taxon>
        <taxon>Glycomycetales</taxon>
        <taxon>Glycomycetaceae</taxon>
        <taxon>Glycomyces</taxon>
    </lineage>
</organism>
<evidence type="ECO:0000256" key="2">
    <source>
        <dbReference type="ARBA" id="ARBA00023172"/>
    </source>
</evidence>
<keyword evidence="2 3" id="KW-0233">DNA recombination</keyword>
<evidence type="ECO:0000259" key="5">
    <source>
        <dbReference type="SMART" id="SM00559"/>
    </source>
</evidence>
<keyword evidence="1 3" id="KW-0238">DNA-binding</keyword>
<keyword evidence="3" id="KW-0227">DNA damage</keyword>
<dbReference type="GO" id="GO:0003690">
    <property type="term" value="F:double-stranded DNA binding"/>
    <property type="evidence" value="ECO:0007669"/>
    <property type="project" value="UniProtKB-UniRule"/>
</dbReference>
<comment type="function">
    <text evidence="3">With LigD forms a non-homologous end joining (NHEJ) DNA repair enzyme, which repairs dsDNA breaks with reduced fidelity. Binds linear dsDNA with 5'- and 3'- overhangs but not closed circular dsDNA nor ssDNA. Recruits and stimulates the ligase activity of LigD.</text>
</comment>
<dbReference type="RefSeq" id="WP_125246057.1">
    <property type="nucleotide sequence ID" value="NZ_RSEB01000001.1"/>
</dbReference>
<dbReference type="OrthoDB" id="9795084at2"/>
<proteinExistence type="inferred from homology"/>
<dbReference type="Pfam" id="PF02735">
    <property type="entry name" value="Ku"/>
    <property type="match status" value="1"/>
</dbReference>
<keyword evidence="7" id="KW-1185">Reference proteome</keyword>
<feature type="domain" description="Ku" evidence="5">
    <location>
        <begin position="53"/>
        <end position="180"/>
    </location>
</feature>
<evidence type="ECO:0000256" key="4">
    <source>
        <dbReference type="SAM" id="MobiDB-lite"/>
    </source>
</evidence>
<dbReference type="NCBIfam" id="TIGR02772">
    <property type="entry name" value="Ku_bact"/>
    <property type="match status" value="1"/>
</dbReference>
<evidence type="ECO:0000256" key="1">
    <source>
        <dbReference type="ARBA" id="ARBA00023125"/>
    </source>
</evidence>
<dbReference type="InterPro" id="IPR006164">
    <property type="entry name" value="DNA_bd_Ku70/Ku80"/>
</dbReference>
<comment type="subunit">
    <text evidence="3">Homodimer. Interacts with LigD.</text>
</comment>
<dbReference type="InterPro" id="IPR016194">
    <property type="entry name" value="SPOC-like_C_dom_sf"/>
</dbReference>
<dbReference type="SUPFAM" id="SSF100939">
    <property type="entry name" value="SPOC domain-like"/>
    <property type="match status" value="1"/>
</dbReference>
<evidence type="ECO:0000313" key="6">
    <source>
        <dbReference type="EMBL" id="RRS01580.1"/>
    </source>
</evidence>
<keyword evidence="3" id="KW-0234">DNA repair</keyword>
<dbReference type="Proteomes" id="UP000277256">
    <property type="component" value="Unassembled WGS sequence"/>
</dbReference>
<dbReference type="PANTHER" id="PTHR41251">
    <property type="entry name" value="NON-HOMOLOGOUS END JOINING PROTEIN KU"/>
    <property type="match status" value="1"/>
</dbReference>
<reference evidence="6 7" key="1">
    <citation type="submission" date="2018-12" db="EMBL/GenBank/DDBJ databases">
        <title>Glycomyces sp. YIM 121974 draft genome.</title>
        <authorList>
            <person name="Li Q."/>
        </authorList>
    </citation>
    <scope>NUCLEOTIDE SEQUENCE [LARGE SCALE GENOMIC DNA]</scope>
    <source>
        <strain evidence="6 7">YIM 121974</strain>
    </source>
</reference>
<feature type="compositionally biased region" description="Basic residues" evidence="4">
    <location>
        <begin position="269"/>
        <end position="294"/>
    </location>
</feature>
<dbReference type="AlphaFoldDB" id="A0A426V429"/>